<feature type="region of interest" description="Disordered" evidence="1">
    <location>
        <begin position="66"/>
        <end position="85"/>
    </location>
</feature>
<dbReference type="Proteomes" id="UP000770661">
    <property type="component" value="Unassembled WGS sequence"/>
</dbReference>
<dbReference type="AlphaFoldDB" id="A0A8J5CXQ4"/>
<proteinExistence type="predicted"/>
<evidence type="ECO:0000313" key="3">
    <source>
        <dbReference type="Proteomes" id="UP000770661"/>
    </source>
</evidence>
<protein>
    <submittedName>
        <fullName evidence="2">Uncharacterized protein</fullName>
    </submittedName>
</protein>
<accession>A0A8J5CXQ4</accession>
<dbReference type="EMBL" id="JACEEZ010006199">
    <property type="protein sequence ID" value="KAG0724954.1"/>
    <property type="molecule type" value="Genomic_DNA"/>
</dbReference>
<keyword evidence="3" id="KW-1185">Reference proteome</keyword>
<sequence>MQQALSSAAAAVMTMEQLEWTGKILAQGRPVILKYSLKTARAQDRREATRGCCGLAGWRRGRTHEADAVESPAVDEGPAGVVPEGGKVVSPAGGGVYRGTVWSRNEAFTGVPVGGTVVCRCGLTATLQKDAAKVVSSKVVLARRLRSCGRIAAPGLWRPRCIVAPDETATVVCTVKGTGVVL</sequence>
<organism evidence="2 3">
    <name type="scientific">Chionoecetes opilio</name>
    <name type="common">Atlantic snow crab</name>
    <name type="synonym">Cancer opilio</name>
    <dbReference type="NCBI Taxonomy" id="41210"/>
    <lineage>
        <taxon>Eukaryota</taxon>
        <taxon>Metazoa</taxon>
        <taxon>Ecdysozoa</taxon>
        <taxon>Arthropoda</taxon>
        <taxon>Crustacea</taxon>
        <taxon>Multicrustacea</taxon>
        <taxon>Malacostraca</taxon>
        <taxon>Eumalacostraca</taxon>
        <taxon>Eucarida</taxon>
        <taxon>Decapoda</taxon>
        <taxon>Pleocyemata</taxon>
        <taxon>Brachyura</taxon>
        <taxon>Eubrachyura</taxon>
        <taxon>Majoidea</taxon>
        <taxon>Majidae</taxon>
        <taxon>Chionoecetes</taxon>
    </lineage>
</organism>
<evidence type="ECO:0000313" key="2">
    <source>
        <dbReference type="EMBL" id="KAG0724954.1"/>
    </source>
</evidence>
<reference evidence="2" key="1">
    <citation type="submission" date="2020-07" db="EMBL/GenBank/DDBJ databases">
        <title>The High-quality genome of the commercially important snow crab, Chionoecetes opilio.</title>
        <authorList>
            <person name="Jeong J.-H."/>
            <person name="Ryu S."/>
        </authorList>
    </citation>
    <scope>NUCLEOTIDE SEQUENCE</scope>
    <source>
        <strain evidence="2">MADBK_172401_WGS</strain>
        <tissue evidence="2">Digestive gland</tissue>
    </source>
</reference>
<evidence type="ECO:0000256" key="1">
    <source>
        <dbReference type="SAM" id="MobiDB-lite"/>
    </source>
</evidence>
<comment type="caution">
    <text evidence="2">The sequence shown here is derived from an EMBL/GenBank/DDBJ whole genome shotgun (WGS) entry which is preliminary data.</text>
</comment>
<gene>
    <name evidence="2" type="ORF">GWK47_039531</name>
</gene>
<name>A0A8J5CXQ4_CHIOP</name>